<dbReference type="Ensembl" id="ENSNPET00000005463.1">
    <property type="protein sequence ID" value="ENSNPEP00000005329.1"/>
    <property type="gene ID" value="ENSNPEG00000004018.1"/>
</dbReference>
<gene>
    <name evidence="5" type="primary">USH1G</name>
</gene>
<dbReference type="PANTHER" id="PTHR24161:SF24">
    <property type="entry name" value="PRE-MRNA SPLICING REGULATOR USH1G"/>
    <property type="match status" value="1"/>
</dbReference>
<evidence type="ECO:0000256" key="4">
    <source>
        <dbReference type="SAM" id="MobiDB-lite"/>
    </source>
</evidence>
<dbReference type="InterPro" id="IPR002110">
    <property type="entry name" value="Ankyrin_rpt"/>
</dbReference>
<dbReference type="Pfam" id="PF12796">
    <property type="entry name" value="Ank_2"/>
    <property type="match status" value="1"/>
</dbReference>
<proteinExistence type="predicted"/>
<evidence type="ECO:0000313" key="6">
    <source>
        <dbReference type="Proteomes" id="UP000694420"/>
    </source>
</evidence>
<organism evidence="5 6">
    <name type="scientific">Nothoprocta perdicaria</name>
    <name type="common">Chilean tinamou</name>
    <name type="synonym">Crypturus perdicarius</name>
    <dbReference type="NCBI Taxonomy" id="30464"/>
    <lineage>
        <taxon>Eukaryota</taxon>
        <taxon>Metazoa</taxon>
        <taxon>Chordata</taxon>
        <taxon>Craniata</taxon>
        <taxon>Vertebrata</taxon>
        <taxon>Euteleostomi</taxon>
        <taxon>Archelosauria</taxon>
        <taxon>Archosauria</taxon>
        <taxon>Dinosauria</taxon>
        <taxon>Saurischia</taxon>
        <taxon>Theropoda</taxon>
        <taxon>Coelurosauria</taxon>
        <taxon>Aves</taxon>
        <taxon>Palaeognathae</taxon>
        <taxon>Tinamiformes</taxon>
        <taxon>Tinamidae</taxon>
        <taxon>Nothoprocta</taxon>
    </lineage>
</organism>
<protein>
    <submittedName>
        <fullName evidence="5">USH1 protein network component sans</fullName>
    </submittedName>
</protein>
<keyword evidence="1" id="KW-0677">Repeat</keyword>
<evidence type="ECO:0000256" key="1">
    <source>
        <dbReference type="ARBA" id="ARBA00022737"/>
    </source>
</evidence>
<keyword evidence="2 3" id="KW-0040">ANK repeat</keyword>
<feature type="region of interest" description="Disordered" evidence="4">
    <location>
        <begin position="148"/>
        <end position="167"/>
    </location>
</feature>
<dbReference type="SMART" id="SM00248">
    <property type="entry name" value="ANK"/>
    <property type="match status" value="2"/>
</dbReference>
<evidence type="ECO:0000256" key="3">
    <source>
        <dbReference type="PROSITE-ProRule" id="PRU00023"/>
    </source>
</evidence>
<evidence type="ECO:0000313" key="5">
    <source>
        <dbReference type="Ensembl" id="ENSNPEP00000005329.1"/>
    </source>
</evidence>
<dbReference type="SUPFAM" id="SSF48403">
    <property type="entry name" value="Ankyrin repeat"/>
    <property type="match status" value="1"/>
</dbReference>
<accession>A0A8C6YVB3</accession>
<name>A0A8C6YVB3_NOTPE</name>
<sequence>ILAAGFGALGLRAGRGSPSAHREGGDRLCRGDPDKCDIWGNTPLHLAAANGHLNCLSFLISFGANIWCLDNDYHTPLDMAAMKGHMECVRYLDSIAGEAQQPCKGEGSVSRPCCQIAPDRAARGQDRAASGSWCKPCSQAGFPWGSRGSPTSMRLDGSGHMSRCIRS</sequence>
<dbReference type="Proteomes" id="UP000694420">
    <property type="component" value="Unplaced"/>
</dbReference>
<dbReference type="InterPro" id="IPR036770">
    <property type="entry name" value="Ankyrin_rpt-contain_sf"/>
</dbReference>
<dbReference type="AlphaFoldDB" id="A0A8C6YVB3"/>
<dbReference type="Gene3D" id="1.25.40.20">
    <property type="entry name" value="Ankyrin repeat-containing domain"/>
    <property type="match status" value="1"/>
</dbReference>
<dbReference type="PANTHER" id="PTHR24161">
    <property type="entry name" value="ANK_REP_REGION DOMAIN-CONTAINING PROTEIN-RELATED"/>
    <property type="match status" value="1"/>
</dbReference>
<reference evidence="5" key="1">
    <citation type="submission" date="2025-08" db="UniProtKB">
        <authorList>
            <consortium name="Ensembl"/>
        </authorList>
    </citation>
    <scope>IDENTIFICATION</scope>
</reference>
<keyword evidence="6" id="KW-1185">Reference proteome</keyword>
<evidence type="ECO:0000256" key="2">
    <source>
        <dbReference type="ARBA" id="ARBA00023043"/>
    </source>
</evidence>
<reference evidence="5" key="2">
    <citation type="submission" date="2025-09" db="UniProtKB">
        <authorList>
            <consortium name="Ensembl"/>
        </authorList>
    </citation>
    <scope>IDENTIFICATION</scope>
</reference>
<feature type="repeat" description="ANK" evidence="3">
    <location>
        <begin position="39"/>
        <end position="71"/>
    </location>
</feature>
<dbReference type="PROSITE" id="PS50297">
    <property type="entry name" value="ANK_REP_REGION"/>
    <property type="match status" value="1"/>
</dbReference>
<dbReference type="PROSITE" id="PS50088">
    <property type="entry name" value="ANK_REPEAT"/>
    <property type="match status" value="1"/>
</dbReference>